<sequence>IERSKGEAYIVIGVGDENEKYNGDHRNIDFTDEGSLIQLINQYIAPKFKIEIDEYHISGDKDKILISVNSSAGYDRFILISLLYEVGVVYELKKSCGNPNLGIEYYHEGTSFTRDGSFTKSRYVSINLMFGLFIFSSVLLNAL</sequence>
<reference evidence="2" key="1">
    <citation type="journal article" date="2014" name="Front. Microbiol.">
        <title>High frequency of phylogenetically diverse reductive dehalogenase-homologous genes in deep subseafloor sedimentary metagenomes.</title>
        <authorList>
            <person name="Kawai M."/>
            <person name="Futagami T."/>
            <person name="Toyoda A."/>
            <person name="Takaki Y."/>
            <person name="Nishi S."/>
            <person name="Hori S."/>
            <person name="Arai W."/>
            <person name="Tsubouchi T."/>
            <person name="Morono Y."/>
            <person name="Uchiyama I."/>
            <person name="Ito T."/>
            <person name="Fujiyama A."/>
            <person name="Inagaki F."/>
            <person name="Takami H."/>
        </authorList>
    </citation>
    <scope>NUCLEOTIDE SEQUENCE</scope>
    <source>
        <strain evidence="2">Expedition CK06-06</strain>
    </source>
</reference>
<evidence type="ECO:0008006" key="3">
    <source>
        <dbReference type="Google" id="ProtNLM"/>
    </source>
</evidence>
<proteinExistence type="predicted"/>
<dbReference type="AlphaFoldDB" id="X1H0Y9"/>
<keyword evidence="1" id="KW-0812">Transmembrane</keyword>
<keyword evidence="1" id="KW-1133">Transmembrane helix</keyword>
<accession>X1H0Y9</accession>
<evidence type="ECO:0000313" key="2">
    <source>
        <dbReference type="EMBL" id="GAH47499.1"/>
    </source>
</evidence>
<organism evidence="2">
    <name type="scientific">marine sediment metagenome</name>
    <dbReference type="NCBI Taxonomy" id="412755"/>
    <lineage>
        <taxon>unclassified sequences</taxon>
        <taxon>metagenomes</taxon>
        <taxon>ecological metagenomes</taxon>
    </lineage>
</organism>
<gene>
    <name evidence="2" type="ORF">S03H2_38987</name>
</gene>
<keyword evidence="1" id="KW-0472">Membrane</keyword>
<name>X1H0Y9_9ZZZZ</name>
<feature type="transmembrane region" description="Helical" evidence="1">
    <location>
        <begin position="123"/>
        <end position="142"/>
    </location>
</feature>
<protein>
    <recommendedName>
        <fullName evidence="3">Schlafen AlbA-2 domain-containing protein</fullName>
    </recommendedName>
</protein>
<feature type="non-terminal residue" evidence="2">
    <location>
        <position position="1"/>
    </location>
</feature>
<dbReference type="EMBL" id="BARU01024070">
    <property type="protein sequence ID" value="GAH47499.1"/>
    <property type="molecule type" value="Genomic_DNA"/>
</dbReference>
<evidence type="ECO:0000256" key="1">
    <source>
        <dbReference type="SAM" id="Phobius"/>
    </source>
</evidence>
<comment type="caution">
    <text evidence="2">The sequence shown here is derived from an EMBL/GenBank/DDBJ whole genome shotgun (WGS) entry which is preliminary data.</text>
</comment>